<evidence type="ECO:0000256" key="3">
    <source>
        <dbReference type="SAM" id="MobiDB-lite"/>
    </source>
</evidence>
<dbReference type="SMART" id="SM00228">
    <property type="entry name" value="PDZ"/>
    <property type="match status" value="1"/>
</dbReference>
<evidence type="ECO:0000256" key="4">
    <source>
        <dbReference type="SAM" id="SignalP"/>
    </source>
</evidence>
<dbReference type="SUPFAM" id="SSF50156">
    <property type="entry name" value="PDZ domain-like"/>
    <property type="match status" value="1"/>
</dbReference>
<dbReference type="InterPro" id="IPR036034">
    <property type="entry name" value="PDZ_sf"/>
</dbReference>
<feature type="region of interest" description="Disordered" evidence="3">
    <location>
        <begin position="32"/>
        <end position="53"/>
    </location>
</feature>
<dbReference type="AlphaFoldDB" id="A0A949N9D4"/>
<dbReference type="InterPro" id="IPR009003">
    <property type="entry name" value="Peptidase_S1_PA"/>
</dbReference>
<dbReference type="PANTHER" id="PTHR43343">
    <property type="entry name" value="PEPTIDASE S12"/>
    <property type="match status" value="1"/>
</dbReference>
<evidence type="ECO:0000256" key="2">
    <source>
        <dbReference type="ARBA" id="ARBA00022801"/>
    </source>
</evidence>
<dbReference type="InterPro" id="IPR001940">
    <property type="entry name" value="Peptidase_S1C"/>
</dbReference>
<keyword evidence="1" id="KW-0645">Protease</keyword>
<evidence type="ECO:0000313" key="7">
    <source>
        <dbReference type="Proteomes" id="UP000694501"/>
    </source>
</evidence>
<keyword evidence="4" id="KW-0732">Signal</keyword>
<gene>
    <name evidence="6" type="ORF">JGS22_018110</name>
</gene>
<dbReference type="EMBL" id="JAELVF020000001">
    <property type="protein sequence ID" value="MBU7599481.1"/>
    <property type="molecule type" value="Genomic_DNA"/>
</dbReference>
<evidence type="ECO:0000256" key="1">
    <source>
        <dbReference type="ARBA" id="ARBA00022670"/>
    </source>
</evidence>
<dbReference type="PROSITE" id="PS50106">
    <property type="entry name" value="PDZ"/>
    <property type="match status" value="1"/>
</dbReference>
<dbReference type="GO" id="GO:0006508">
    <property type="term" value="P:proteolysis"/>
    <property type="evidence" value="ECO:0007669"/>
    <property type="project" value="UniProtKB-KW"/>
</dbReference>
<dbReference type="PROSITE" id="PS51257">
    <property type="entry name" value="PROKAR_LIPOPROTEIN"/>
    <property type="match status" value="1"/>
</dbReference>
<dbReference type="InterPro" id="IPR001478">
    <property type="entry name" value="PDZ"/>
</dbReference>
<evidence type="ECO:0000259" key="5">
    <source>
        <dbReference type="PROSITE" id="PS50106"/>
    </source>
</evidence>
<feature type="chain" id="PRO_5037830934" evidence="4">
    <location>
        <begin position="24"/>
        <end position="356"/>
    </location>
</feature>
<feature type="domain" description="PDZ" evidence="5">
    <location>
        <begin position="256"/>
        <end position="344"/>
    </location>
</feature>
<dbReference type="Gene3D" id="2.40.10.120">
    <property type="match status" value="1"/>
</dbReference>
<keyword evidence="2" id="KW-0378">Hydrolase</keyword>
<name>A0A949N9D4_9ACTN</name>
<accession>A0A949N9D4</accession>
<dbReference type="SUPFAM" id="SSF50494">
    <property type="entry name" value="Trypsin-like serine proteases"/>
    <property type="match status" value="1"/>
</dbReference>
<dbReference type="InterPro" id="IPR051201">
    <property type="entry name" value="Chloro_Bact_Ser_Proteases"/>
</dbReference>
<keyword evidence="7" id="KW-1185">Reference proteome</keyword>
<dbReference type="Proteomes" id="UP000694501">
    <property type="component" value="Unassembled WGS sequence"/>
</dbReference>
<sequence>MSGIPRSVCFLCCAVLIAAGGSACTGIDGDPARRGDSPATPSTSVEPAPEPSVDEALEGRYQQVVRNVLPSVVQITTGEELGSGIVHDRDGHIVTNAHVVGRSEKFEVELATGGQPLKAKLVAGHPEEDLAVIKLTDPPKRLRPAVFADSSKVEVGQIVLAMGTPLGLSSSVTQGIVSAVGRAVTAGEDQATLGNMVQTSAAINPGNSGGALVNLSGQVVGIPTLAARDPQLGGGAAPGIGFAIPAVTVRHLAAQMIEHGKVVDPRKASLGVAVRTILGEDFQPAGASVVRVAKNGPADRAGIRPGDLVVQVDEEPVADTVSLAEALATRQPDDKVRVTFVRADKRERANVTLGES</sequence>
<dbReference type="GO" id="GO:0004252">
    <property type="term" value="F:serine-type endopeptidase activity"/>
    <property type="evidence" value="ECO:0007669"/>
    <property type="project" value="InterPro"/>
</dbReference>
<dbReference type="PRINTS" id="PR00834">
    <property type="entry name" value="PROTEASES2C"/>
</dbReference>
<protein>
    <submittedName>
        <fullName evidence="6">Trypsin-like peptidase domain-containing protein</fullName>
    </submittedName>
</protein>
<feature type="signal peptide" evidence="4">
    <location>
        <begin position="1"/>
        <end position="23"/>
    </location>
</feature>
<dbReference type="PANTHER" id="PTHR43343:SF3">
    <property type="entry name" value="PROTEASE DO-LIKE 8, CHLOROPLASTIC"/>
    <property type="match status" value="1"/>
</dbReference>
<proteinExistence type="predicted"/>
<dbReference type="Pfam" id="PF13365">
    <property type="entry name" value="Trypsin_2"/>
    <property type="match status" value="1"/>
</dbReference>
<evidence type="ECO:0000313" key="6">
    <source>
        <dbReference type="EMBL" id="MBU7599481.1"/>
    </source>
</evidence>
<comment type="caution">
    <text evidence="6">The sequence shown here is derived from an EMBL/GenBank/DDBJ whole genome shotgun (WGS) entry which is preliminary data.</text>
</comment>
<organism evidence="6 7">
    <name type="scientific">Streptomyces tardus</name>
    <dbReference type="NCBI Taxonomy" id="2780544"/>
    <lineage>
        <taxon>Bacteria</taxon>
        <taxon>Bacillati</taxon>
        <taxon>Actinomycetota</taxon>
        <taxon>Actinomycetes</taxon>
        <taxon>Kitasatosporales</taxon>
        <taxon>Streptomycetaceae</taxon>
        <taxon>Streptomyces</taxon>
    </lineage>
</organism>
<dbReference type="Pfam" id="PF13180">
    <property type="entry name" value="PDZ_2"/>
    <property type="match status" value="1"/>
</dbReference>
<dbReference type="Gene3D" id="2.30.42.10">
    <property type="match status" value="1"/>
</dbReference>
<reference evidence="6" key="1">
    <citation type="submission" date="2021-06" db="EMBL/GenBank/DDBJ databases">
        <title>Sequencing of actinobacteria type strains.</title>
        <authorList>
            <person name="Nguyen G.-S."/>
            <person name="Wentzel A."/>
        </authorList>
    </citation>
    <scope>NUCLEOTIDE SEQUENCE</scope>
    <source>
        <strain evidence="6">P38-E01</strain>
    </source>
</reference>